<sequence length="67" mass="7317">MMLHLSSKALELVLLQASRARTLDIATITERSPSSLRSPAHIRIAVENVLFAEAGSDQKTRSLIMAV</sequence>
<accession>A0A0P1B6F5</accession>
<dbReference type="AlphaFoldDB" id="A0A0P1B6F5"/>
<dbReference type="GeneID" id="59052983"/>
<proteinExistence type="predicted"/>
<dbReference type="EMBL" id="CCYD01003092">
    <property type="protein sequence ID" value="CEG49812.1"/>
    <property type="molecule type" value="Genomic_DNA"/>
</dbReference>
<keyword evidence="2" id="KW-1185">Reference proteome</keyword>
<evidence type="ECO:0000313" key="1">
    <source>
        <dbReference type="EMBL" id="CEG49812.1"/>
    </source>
</evidence>
<dbReference type="RefSeq" id="XP_036263505.1">
    <property type="nucleotide sequence ID" value="XM_036407265.1"/>
</dbReference>
<protein>
    <submittedName>
        <fullName evidence="1">Uncharacterized protein</fullName>
    </submittedName>
</protein>
<dbReference type="Proteomes" id="UP000054928">
    <property type="component" value="Unassembled WGS sequence"/>
</dbReference>
<evidence type="ECO:0000313" key="2">
    <source>
        <dbReference type="Proteomes" id="UP000054928"/>
    </source>
</evidence>
<reference evidence="2" key="1">
    <citation type="submission" date="2014-09" db="EMBL/GenBank/DDBJ databases">
        <authorList>
            <person name="Sharma Rahul"/>
            <person name="Thines Marco"/>
        </authorList>
    </citation>
    <scope>NUCLEOTIDE SEQUENCE [LARGE SCALE GENOMIC DNA]</scope>
</reference>
<name>A0A0P1B6F5_PLAHL</name>
<organism evidence="1 2">
    <name type="scientific">Plasmopara halstedii</name>
    <name type="common">Downy mildew of sunflower</name>
    <dbReference type="NCBI Taxonomy" id="4781"/>
    <lineage>
        <taxon>Eukaryota</taxon>
        <taxon>Sar</taxon>
        <taxon>Stramenopiles</taxon>
        <taxon>Oomycota</taxon>
        <taxon>Peronosporomycetes</taxon>
        <taxon>Peronosporales</taxon>
        <taxon>Peronosporaceae</taxon>
        <taxon>Plasmopara</taxon>
    </lineage>
</organism>